<evidence type="ECO:0000256" key="2">
    <source>
        <dbReference type="ARBA" id="ARBA00007776"/>
    </source>
</evidence>
<evidence type="ECO:0000313" key="10">
    <source>
        <dbReference type="Proteomes" id="UP001404104"/>
    </source>
</evidence>
<sequence length="172" mass="18875">MIPPRPRAGPFDPAPLSPVARWLPAFSVLAGSLLTIWPVIAGIPLLPPFGLLMLLGWRLLRSDSFPIWGALPLGLFDDLLSGQPLGSAMLLWQLCLFMIDLIDQRMVYRDFWQDWLIAGGAIAFCLLAGRAVATPLAAHVDTALMLQLAMTIMLFPLIARICTWLDGKRGDA</sequence>
<dbReference type="Pfam" id="PF04093">
    <property type="entry name" value="MreD"/>
    <property type="match status" value="1"/>
</dbReference>
<protein>
    <submittedName>
        <fullName evidence="9">Rod shape-determining protein MreD</fullName>
    </submittedName>
</protein>
<evidence type="ECO:0000256" key="5">
    <source>
        <dbReference type="ARBA" id="ARBA00022960"/>
    </source>
</evidence>
<feature type="transmembrane region" description="Helical" evidence="8">
    <location>
        <begin position="115"/>
        <end position="138"/>
    </location>
</feature>
<evidence type="ECO:0000256" key="4">
    <source>
        <dbReference type="ARBA" id="ARBA00022692"/>
    </source>
</evidence>
<comment type="subcellular location">
    <subcellularLocation>
        <location evidence="1">Cell membrane</location>
        <topology evidence="1">Multi-pass membrane protein</topology>
    </subcellularLocation>
</comment>
<evidence type="ECO:0000256" key="8">
    <source>
        <dbReference type="SAM" id="Phobius"/>
    </source>
</evidence>
<keyword evidence="5" id="KW-0133">Cell shape</keyword>
<dbReference type="Proteomes" id="UP001404104">
    <property type="component" value="Unassembled WGS sequence"/>
</dbReference>
<keyword evidence="4 8" id="KW-0812">Transmembrane</keyword>
<feature type="transmembrane region" description="Helical" evidence="8">
    <location>
        <begin position="21"/>
        <end position="46"/>
    </location>
</feature>
<comment type="caution">
    <text evidence="9">The sequence shown here is derived from an EMBL/GenBank/DDBJ whole genome shotgun (WGS) entry which is preliminary data.</text>
</comment>
<name>A0ABU9XNJ3_9SPHN</name>
<proteinExistence type="inferred from homology"/>
<dbReference type="EMBL" id="JBDIMF010000001">
    <property type="protein sequence ID" value="MEN2784808.1"/>
    <property type="molecule type" value="Genomic_DNA"/>
</dbReference>
<gene>
    <name evidence="9" type="primary">mreD</name>
    <name evidence="9" type="ORF">ABC969_00035</name>
</gene>
<comment type="similarity">
    <text evidence="2">Belongs to the MreD family.</text>
</comment>
<evidence type="ECO:0000256" key="3">
    <source>
        <dbReference type="ARBA" id="ARBA00022475"/>
    </source>
</evidence>
<reference evidence="9 10" key="1">
    <citation type="submission" date="2024-05" db="EMBL/GenBank/DDBJ databases">
        <authorList>
            <person name="Liu Q."/>
            <person name="Xin Y.-H."/>
        </authorList>
    </citation>
    <scope>NUCLEOTIDE SEQUENCE [LARGE SCALE GENOMIC DNA]</scope>
    <source>
        <strain evidence="9 10">CGMCC 1.15349</strain>
    </source>
</reference>
<evidence type="ECO:0000256" key="7">
    <source>
        <dbReference type="ARBA" id="ARBA00023136"/>
    </source>
</evidence>
<feature type="transmembrane region" description="Helical" evidence="8">
    <location>
        <begin position="144"/>
        <end position="165"/>
    </location>
</feature>
<keyword evidence="6 8" id="KW-1133">Transmembrane helix</keyword>
<keyword evidence="7 8" id="KW-0472">Membrane</keyword>
<evidence type="ECO:0000256" key="1">
    <source>
        <dbReference type="ARBA" id="ARBA00004651"/>
    </source>
</evidence>
<evidence type="ECO:0000313" key="9">
    <source>
        <dbReference type="EMBL" id="MEN2784808.1"/>
    </source>
</evidence>
<keyword evidence="3" id="KW-1003">Cell membrane</keyword>
<dbReference type="InterPro" id="IPR007227">
    <property type="entry name" value="Cell_shape_determining_MreD"/>
</dbReference>
<dbReference type="RefSeq" id="WP_345862198.1">
    <property type="nucleotide sequence ID" value="NZ_JBDIMF010000001.1"/>
</dbReference>
<accession>A0ABU9XNJ3</accession>
<keyword evidence="10" id="KW-1185">Reference proteome</keyword>
<evidence type="ECO:0000256" key="6">
    <source>
        <dbReference type="ARBA" id="ARBA00022989"/>
    </source>
</evidence>
<organism evidence="9 10">
    <name type="scientific">Sphingomonas qilianensis</name>
    <dbReference type="NCBI Taxonomy" id="1736690"/>
    <lineage>
        <taxon>Bacteria</taxon>
        <taxon>Pseudomonadati</taxon>
        <taxon>Pseudomonadota</taxon>
        <taxon>Alphaproteobacteria</taxon>
        <taxon>Sphingomonadales</taxon>
        <taxon>Sphingomonadaceae</taxon>
        <taxon>Sphingomonas</taxon>
    </lineage>
</organism>